<sequence>MAAIHELVASSDDTSLVNVNMSNVTKLTATNFMMWSRQVHALLDGYDIAGYLDGSVSPPDSTLTNGCVSTPNPAYKHWKHQDKLIYSGLLGTISVAVQPLLSKAITSRDIWVSLKDTYAKPSRTHIKQIRDQLTHWKKGTKTIKEYVQGFTIRFDQLALLESLIAHEDQIDYILGGLPDDYRRVIDQIEGRDTAPTITEVHEKLINEELKLQTVVSSSVPVTANAVTSRPSGGSSHNRHQSRNGSLGQQQHYQRGDSRASGHGYQGRCQLCGVYGHSARRCSQLQTSGGYPMN</sequence>
<dbReference type="PANTHER" id="PTHR47481">
    <property type="match status" value="1"/>
</dbReference>
<reference evidence="2" key="1">
    <citation type="journal article" date="2014" name="Nat. Commun.">
        <title>The emerging biofuel crop Camelina sativa retains a highly undifferentiated hexaploid genome structure.</title>
        <authorList>
            <person name="Kagale S."/>
            <person name="Koh C."/>
            <person name="Nixon J."/>
            <person name="Bollina V."/>
            <person name="Clarke W.E."/>
            <person name="Tuteja R."/>
            <person name="Spillane C."/>
            <person name="Robinson S.J."/>
            <person name="Links M.G."/>
            <person name="Clarke C."/>
            <person name="Higgins E.E."/>
            <person name="Huebert T."/>
            <person name="Sharpe A.G."/>
            <person name="Parkin I.A."/>
        </authorList>
    </citation>
    <scope>NUCLEOTIDE SEQUENCE [LARGE SCALE GENOMIC DNA]</scope>
    <source>
        <strain evidence="2">cv. DH55</strain>
    </source>
</reference>
<evidence type="ECO:0000313" key="2">
    <source>
        <dbReference type="Proteomes" id="UP000694864"/>
    </source>
</evidence>
<proteinExistence type="predicted"/>
<feature type="compositionally biased region" description="Polar residues" evidence="1">
    <location>
        <begin position="242"/>
        <end position="252"/>
    </location>
</feature>
<feature type="region of interest" description="Disordered" evidence="1">
    <location>
        <begin position="224"/>
        <end position="260"/>
    </location>
</feature>
<keyword evidence="2" id="KW-1185">Reference proteome</keyword>
<feature type="compositionally biased region" description="Polar residues" evidence="1">
    <location>
        <begin position="224"/>
        <end position="235"/>
    </location>
</feature>
<accession>A0ABM0VIP5</accession>
<dbReference type="Pfam" id="PF14223">
    <property type="entry name" value="Retrotran_gag_2"/>
    <property type="match status" value="1"/>
</dbReference>
<dbReference type="RefSeq" id="XP_010456798.1">
    <property type="nucleotide sequence ID" value="XM_010458496.1"/>
</dbReference>
<dbReference type="PANTHER" id="PTHR47481:SF22">
    <property type="entry name" value="RETROTRANSPOSON GAG DOMAIN-CONTAINING PROTEIN"/>
    <property type="match status" value="1"/>
</dbReference>
<dbReference type="Proteomes" id="UP000694864">
    <property type="component" value="Chromosome 13"/>
</dbReference>
<organism evidence="2 3">
    <name type="scientific">Camelina sativa</name>
    <name type="common">False flax</name>
    <name type="synonym">Myagrum sativum</name>
    <dbReference type="NCBI Taxonomy" id="90675"/>
    <lineage>
        <taxon>Eukaryota</taxon>
        <taxon>Viridiplantae</taxon>
        <taxon>Streptophyta</taxon>
        <taxon>Embryophyta</taxon>
        <taxon>Tracheophyta</taxon>
        <taxon>Spermatophyta</taxon>
        <taxon>Magnoliopsida</taxon>
        <taxon>eudicotyledons</taxon>
        <taxon>Gunneridae</taxon>
        <taxon>Pentapetalae</taxon>
        <taxon>rosids</taxon>
        <taxon>malvids</taxon>
        <taxon>Brassicales</taxon>
        <taxon>Brassicaceae</taxon>
        <taxon>Camelineae</taxon>
        <taxon>Camelina</taxon>
    </lineage>
</organism>
<dbReference type="GeneID" id="104738300"/>
<gene>
    <name evidence="3" type="primary">LOC104738300</name>
</gene>
<name>A0ABM0VIP5_CAMSA</name>
<protein>
    <submittedName>
        <fullName evidence="3">Uncharacterized protein LOC104738300</fullName>
    </submittedName>
</protein>
<reference evidence="3" key="2">
    <citation type="submission" date="2025-08" db="UniProtKB">
        <authorList>
            <consortium name="RefSeq"/>
        </authorList>
    </citation>
    <scope>IDENTIFICATION</scope>
    <source>
        <tissue evidence="3">Leaf</tissue>
    </source>
</reference>
<evidence type="ECO:0000313" key="3">
    <source>
        <dbReference type="RefSeq" id="XP_010456798.1"/>
    </source>
</evidence>
<evidence type="ECO:0000256" key="1">
    <source>
        <dbReference type="SAM" id="MobiDB-lite"/>
    </source>
</evidence>